<dbReference type="Pfam" id="PF10209">
    <property type="entry name" value="DUF2340"/>
    <property type="match status" value="1"/>
</dbReference>
<protein>
    <submittedName>
        <fullName evidence="2">Cytoplasm protein</fullName>
    </submittedName>
</protein>
<dbReference type="PANTHER" id="PTHR18444:SF9">
    <property type="entry name" value="UPF0538 PROTEIN C2ORF76"/>
    <property type="match status" value="1"/>
</dbReference>
<reference evidence="2 3" key="1">
    <citation type="submission" date="2016-07" db="EMBL/GenBank/DDBJ databases">
        <title>Pervasive Adenine N6-methylation of Active Genes in Fungi.</title>
        <authorList>
            <consortium name="DOE Joint Genome Institute"/>
            <person name="Mondo S.J."/>
            <person name="Dannebaum R.O."/>
            <person name="Kuo R.C."/>
            <person name="Labutti K."/>
            <person name="Haridas S."/>
            <person name="Kuo A."/>
            <person name="Salamov A."/>
            <person name="Ahrendt S.R."/>
            <person name="Lipzen A."/>
            <person name="Sullivan W."/>
            <person name="Andreopoulos W.B."/>
            <person name="Clum A."/>
            <person name="Lindquist E."/>
            <person name="Daum C."/>
            <person name="Ramamoorthy G.K."/>
            <person name="Gryganskyi A."/>
            <person name="Culley D."/>
            <person name="Magnuson J.K."/>
            <person name="James T.Y."/>
            <person name="O'Malley M.A."/>
            <person name="Stajich J.E."/>
            <person name="Spatafora J.W."/>
            <person name="Visel A."/>
            <person name="Grigoriev I.V."/>
        </authorList>
    </citation>
    <scope>NUCLEOTIDE SEQUENCE [LARGE SCALE GENOMIC DNA]</scope>
    <source>
        <strain evidence="2 3">68-887.2</strain>
    </source>
</reference>
<dbReference type="EMBL" id="MCFC01000039">
    <property type="protein sequence ID" value="ORY27364.1"/>
    <property type="molecule type" value="Genomic_DNA"/>
</dbReference>
<dbReference type="Proteomes" id="UP000193986">
    <property type="component" value="Unassembled WGS sequence"/>
</dbReference>
<dbReference type="FunCoup" id="A0A1Y2AY32">
    <property type="interactions" value="15"/>
</dbReference>
<dbReference type="PANTHER" id="PTHR18444">
    <property type="entry name" value="UPF0538 FAMILY MEMBER"/>
    <property type="match status" value="1"/>
</dbReference>
<accession>A0A1Y2AY32</accession>
<organism evidence="2 3">
    <name type="scientific">Naematelia encephala</name>
    <dbReference type="NCBI Taxonomy" id="71784"/>
    <lineage>
        <taxon>Eukaryota</taxon>
        <taxon>Fungi</taxon>
        <taxon>Dikarya</taxon>
        <taxon>Basidiomycota</taxon>
        <taxon>Agaricomycotina</taxon>
        <taxon>Tremellomycetes</taxon>
        <taxon>Tremellales</taxon>
        <taxon>Naemateliaceae</taxon>
        <taxon>Naematelia</taxon>
    </lineage>
</organism>
<dbReference type="AlphaFoldDB" id="A0A1Y2AY32"/>
<sequence>MVAPTDPKFVHEEDHQTLATDLKPITSATLTVRIIKSFEFRTQKSIVLRDVDLEEVTVGKLMDMVRDEIKKAPGFKPYRNLVLDTLKLYTVAHGHKTTNLIINMDHDDWILSDPDKKLSQVGCENETELSFFNREAYEAFKLHPEVSCLP</sequence>
<dbReference type="OrthoDB" id="937at2759"/>
<dbReference type="InParanoid" id="A0A1Y2AY32"/>
<comment type="similarity">
    <text evidence="1">Belongs to the UPF0538 family.</text>
</comment>
<evidence type="ECO:0000313" key="3">
    <source>
        <dbReference type="Proteomes" id="UP000193986"/>
    </source>
</evidence>
<dbReference type="InterPro" id="IPR018794">
    <property type="entry name" value="UPF0538"/>
</dbReference>
<name>A0A1Y2AY32_9TREE</name>
<evidence type="ECO:0000313" key="2">
    <source>
        <dbReference type="EMBL" id="ORY27364.1"/>
    </source>
</evidence>
<evidence type="ECO:0000256" key="1">
    <source>
        <dbReference type="ARBA" id="ARBA00007176"/>
    </source>
</evidence>
<proteinExistence type="inferred from homology"/>
<comment type="caution">
    <text evidence="2">The sequence shown here is derived from an EMBL/GenBank/DDBJ whole genome shotgun (WGS) entry which is preliminary data.</text>
</comment>
<keyword evidence="3" id="KW-1185">Reference proteome</keyword>
<gene>
    <name evidence="2" type="ORF">BCR39DRAFT_229648</name>
</gene>